<organism evidence="2 3">
    <name type="scientific">Nocardiopsis tropica</name>
    <dbReference type="NCBI Taxonomy" id="109330"/>
    <lineage>
        <taxon>Bacteria</taxon>
        <taxon>Bacillati</taxon>
        <taxon>Actinomycetota</taxon>
        <taxon>Actinomycetes</taxon>
        <taxon>Streptosporangiales</taxon>
        <taxon>Nocardiopsidaceae</taxon>
        <taxon>Nocardiopsis</taxon>
    </lineage>
</organism>
<dbReference type="RefSeq" id="WP_352984574.1">
    <property type="nucleotide sequence ID" value="NZ_JBEQNA010000011.1"/>
</dbReference>
<evidence type="ECO:0000313" key="3">
    <source>
        <dbReference type="Proteomes" id="UP001432401"/>
    </source>
</evidence>
<comment type="caution">
    <text evidence="2">The sequence shown here is derived from an EMBL/GenBank/DDBJ whole genome shotgun (WGS) entry which is preliminary data.</text>
</comment>
<evidence type="ECO:0000313" key="2">
    <source>
        <dbReference type="EMBL" id="MES0835665.1"/>
    </source>
</evidence>
<sequence>MEATWRWALVTAVAPVAWAGTSHVTRRFLPAGRPLHRSARRALPAGSPLPAVRRTLPHAPAGRR</sequence>
<keyword evidence="3" id="KW-1185">Reference proteome</keyword>
<protein>
    <submittedName>
        <fullName evidence="2">Uncharacterized protein</fullName>
    </submittedName>
</protein>
<gene>
    <name evidence="2" type="ORF">ABUK86_17945</name>
</gene>
<accession>A0ABV1ZYJ4</accession>
<reference evidence="2 3" key="1">
    <citation type="submission" date="2024-06" db="EMBL/GenBank/DDBJ databases">
        <authorList>
            <person name="Bataeva Y.V."/>
            <person name="Grigorian L.N."/>
            <person name="Solomentsev V.I."/>
        </authorList>
    </citation>
    <scope>NUCLEOTIDE SEQUENCE [LARGE SCALE GENOMIC DNA]</scope>
    <source>
        <strain evidence="3">SCPM-O-B-12605 (RCAM04882)</strain>
    </source>
</reference>
<feature type="region of interest" description="Disordered" evidence="1">
    <location>
        <begin position="40"/>
        <end position="64"/>
    </location>
</feature>
<evidence type="ECO:0000256" key="1">
    <source>
        <dbReference type="SAM" id="MobiDB-lite"/>
    </source>
</evidence>
<dbReference type="EMBL" id="JBEQNB010000009">
    <property type="protein sequence ID" value="MES0835665.1"/>
    <property type="molecule type" value="Genomic_DNA"/>
</dbReference>
<dbReference type="Proteomes" id="UP001432401">
    <property type="component" value="Unassembled WGS sequence"/>
</dbReference>
<name>A0ABV1ZYJ4_9ACTN</name>
<proteinExistence type="predicted"/>